<comment type="caution">
    <text evidence="2">The sequence shown here is derived from an EMBL/GenBank/DDBJ whole genome shotgun (WGS) entry which is preliminary data.</text>
</comment>
<proteinExistence type="predicted"/>
<feature type="region of interest" description="Disordered" evidence="1">
    <location>
        <begin position="33"/>
        <end position="64"/>
    </location>
</feature>
<dbReference type="AlphaFoldDB" id="A0A4Y8DAB4"/>
<evidence type="ECO:0000256" key="1">
    <source>
        <dbReference type="SAM" id="MobiDB-lite"/>
    </source>
</evidence>
<reference evidence="2 3" key="1">
    <citation type="submission" date="2017-11" db="EMBL/GenBank/DDBJ databases">
        <title>Comparative genomics of Botrytis spp.</title>
        <authorList>
            <person name="Valero-Jimenez C.A."/>
            <person name="Tapia P."/>
            <person name="Veloso J."/>
            <person name="Silva-Moreno E."/>
            <person name="Staats M."/>
            <person name="Valdes J.H."/>
            <person name="Van Kan J.A.L."/>
        </authorList>
    </citation>
    <scope>NUCLEOTIDE SEQUENCE [LARGE SCALE GENOMIC DNA]</scope>
    <source>
        <strain evidence="2 3">MUCL2830</strain>
    </source>
</reference>
<accession>A0A4Y8DAB4</accession>
<name>A0A4Y8DAB4_9HELO</name>
<evidence type="ECO:0000313" key="2">
    <source>
        <dbReference type="EMBL" id="TEY77246.1"/>
    </source>
</evidence>
<sequence length="93" mass="10716">MLGFKEHTPCVLRKPNHKHKEMQFHLIHQNTKEEIGHRSGLSELTRHPLGDIDGDNGDIPPGEREWMKPEKIVIWPRCRVMKLSVGSAGIYLI</sequence>
<dbReference type="Proteomes" id="UP000297299">
    <property type="component" value="Unassembled WGS sequence"/>
</dbReference>
<evidence type="ECO:0000313" key="3">
    <source>
        <dbReference type="Proteomes" id="UP000297299"/>
    </source>
</evidence>
<organism evidence="2 3">
    <name type="scientific">Botryotinia calthae</name>
    <dbReference type="NCBI Taxonomy" id="38488"/>
    <lineage>
        <taxon>Eukaryota</taxon>
        <taxon>Fungi</taxon>
        <taxon>Dikarya</taxon>
        <taxon>Ascomycota</taxon>
        <taxon>Pezizomycotina</taxon>
        <taxon>Leotiomycetes</taxon>
        <taxon>Helotiales</taxon>
        <taxon>Sclerotiniaceae</taxon>
        <taxon>Botryotinia</taxon>
    </lineage>
</organism>
<dbReference type="EMBL" id="PHWZ01000057">
    <property type="protein sequence ID" value="TEY77246.1"/>
    <property type="molecule type" value="Genomic_DNA"/>
</dbReference>
<gene>
    <name evidence="2" type="ORF">BOTCAL_0057g00360</name>
</gene>
<keyword evidence="3" id="KW-1185">Reference proteome</keyword>
<protein>
    <submittedName>
        <fullName evidence="2">Uncharacterized protein</fullName>
    </submittedName>
</protein>